<accession>A0A543ANS7</accession>
<dbReference type="AlphaFoldDB" id="A0A543ANS7"/>
<proteinExistence type="predicted"/>
<keyword evidence="2" id="KW-1185">Reference proteome</keyword>
<evidence type="ECO:0000313" key="2">
    <source>
        <dbReference type="Proteomes" id="UP000319746"/>
    </source>
</evidence>
<dbReference type="Proteomes" id="UP000319746">
    <property type="component" value="Unassembled WGS sequence"/>
</dbReference>
<gene>
    <name evidence="1" type="ORF">FB556_0689</name>
</gene>
<organism evidence="1 2">
    <name type="scientific">Enteractinococcus coprophilus</name>
    <dbReference type="NCBI Taxonomy" id="1027633"/>
    <lineage>
        <taxon>Bacteria</taxon>
        <taxon>Bacillati</taxon>
        <taxon>Actinomycetota</taxon>
        <taxon>Actinomycetes</taxon>
        <taxon>Micrococcales</taxon>
        <taxon>Micrococcaceae</taxon>
    </lineage>
</organism>
<name>A0A543ANS7_9MICC</name>
<evidence type="ECO:0008006" key="3">
    <source>
        <dbReference type="Google" id="ProtNLM"/>
    </source>
</evidence>
<sequence length="919" mass="103787">MSGFEAPVVAAGSRLFGILTAAAIQKLTQSWSFRWSVWLRVRKRIPVKFSGKAYRRWLKTLTLEALQTPVEEACSSLAKQLNEMLIRHGKGWDENDEHLSHALRLVEVTFPAIAGALRDRERSELSEAWAQQRSLNVRQLLLEIAGPGPSLSRSDYARILNYRSKARRAVRLQAFNVDENALGSFFESIQVPDVPVSSVKVLVGDFGSGKSECAEIWHRQEIKAYSDEEGALPIWLHASHLRDRAIEEVIEAQYSSVWREGSGASMVVDGLDETDPARAYQILDEARILVRTYPHLRVLMTARAGLFPESSIETEVVLMPLLSLETALALVQELGGARVSIRTWSSSLQASVRRPFFALSAGKVLAEDIAVPNEIELIRRIVEESLQQGIERHSVTSDKIFTVLRKLSVSLTMSDESTLSFSEQQIANLSRLTTETHDGQIRFSLPIFEQWFAAQSLLLDEELVKQILINSSVFMRWRWVMPLAIRCAHSSQAIDELLSTWVIQNPGVVSWILKTAFGTNHDWRKKGDDRLDPITTGERFLRVYRTWCNSFGDMSVRLALPVMERPVSLGVALSEHSVRFEFRPSGSARDHVYEIASGTHPSRTVDSPLLVIRGGLAAGDAWPWIMLWRMMAREVENLLLHSPYLGSDDGVWIEEHRYDLADRIVDEPPLLMFGRRLSADKAKLKAQKLLERLEDAQADSIAINRSRPYARFEISEFIEWLDQQASGYVTSGLPGYAGHDSLGGYLFKFESKKQFMEFEVLVFERACLAYEEAINHTFKSLGWSLSSSVLVPFGVVLEVVFEPERAVTNRPFIEVTRVPLSLLADLAPGGADSLWSPSGRAVMVERHDSSEGLDYSQMVQQIRSRLMSENREPIAGLSWSSSVAEEMDKRRPASHIAIEWLWKDFEELGLVRRGRSLLR</sequence>
<evidence type="ECO:0000313" key="1">
    <source>
        <dbReference type="EMBL" id="TQL74232.1"/>
    </source>
</evidence>
<comment type="caution">
    <text evidence="1">The sequence shown here is derived from an EMBL/GenBank/DDBJ whole genome shotgun (WGS) entry which is preliminary data.</text>
</comment>
<reference evidence="1 2" key="1">
    <citation type="submission" date="2019-06" db="EMBL/GenBank/DDBJ databases">
        <title>Sequencing the genomes of 1000 actinobacteria strains.</title>
        <authorList>
            <person name="Klenk H.-P."/>
        </authorList>
    </citation>
    <scope>NUCLEOTIDE SEQUENCE [LARGE SCALE GENOMIC DNA]</scope>
    <source>
        <strain evidence="1 2">DSM 24083</strain>
    </source>
</reference>
<dbReference type="EMBL" id="VFOU01000001">
    <property type="protein sequence ID" value="TQL74232.1"/>
    <property type="molecule type" value="Genomic_DNA"/>
</dbReference>
<protein>
    <recommendedName>
        <fullName evidence="3">NACHT domain-containing protein</fullName>
    </recommendedName>
</protein>